<dbReference type="AlphaFoldDB" id="A0AAV9I5I8"/>
<dbReference type="InterPro" id="IPR051164">
    <property type="entry name" value="NmrA-like_oxidored"/>
</dbReference>
<keyword evidence="5" id="KW-1185">Reference proteome</keyword>
<dbReference type="PANTHER" id="PTHR42748">
    <property type="entry name" value="NITROGEN METABOLITE REPRESSION PROTEIN NMRA FAMILY MEMBER"/>
    <property type="match status" value="1"/>
</dbReference>
<accession>A0AAV9I5I8</accession>
<dbReference type="Pfam" id="PF05368">
    <property type="entry name" value="NmrA"/>
    <property type="match status" value="1"/>
</dbReference>
<dbReference type="EMBL" id="MU864929">
    <property type="protein sequence ID" value="KAK4466807.1"/>
    <property type="molecule type" value="Genomic_DNA"/>
</dbReference>
<dbReference type="Proteomes" id="UP001321749">
    <property type="component" value="Unassembled WGS sequence"/>
</dbReference>
<dbReference type="CDD" id="cd05251">
    <property type="entry name" value="NmrA_like_SDR_a"/>
    <property type="match status" value="1"/>
</dbReference>
<keyword evidence="2" id="KW-0521">NADP</keyword>
<dbReference type="Gene3D" id="3.40.50.720">
    <property type="entry name" value="NAD(P)-binding Rossmann-like Domain"/>
    <property type="match status" value="1"/>
</dbReference>
<organism evidence="4 5">
    <name type="scientific">Cladorrhinum samala</name>
    <dbReference type="NCBI Taxonomy" id="585594"/>
    <lineage>
        <taxon>Eukaryota</taxon>
        <taxon>Fungi</taxon>
        <taxon>Dikarya</taxon>
        <taxon>Ascomycota</taxon>
        <taxon>Pezizomycotina</taxon>
        <taxon>Sordariomycetes</taxon>
        <taxon>Sordariomycetidae</taxon>
        <taxon>Sordariales</taxon>
        <taxon>Podosporaceae</taxon>
        <taxon>Cladorrhinum</taxon>
    </lineage>
</organism>
<gene>
    <name evidence="4" type="ORF">QBC42DRAFT_281869</name>
</gene>
<dbReference type="GO" id="GO:0005634">
    <property type="term" value="C:nucleus"/>
    <property type="evidence" value="ECO:0007669"/>
    <property type="project" value="TreeGrafter"/>
</dbReference>
<proteinExistence type="inferred from homology"/>
<reference evidence="4" key="1">
    <citation type="journal article" date="2023" name="Mol. Phylogenet. Evol.">
        <title>Genome-scale phylogeny and comparative genomics of the fungal order Sordariales.</title>
        <authorList>
            <person name="Hensen N."/>
            <person name="Bonometti L."/>
            <person name="Westerberg I."/>
            <person name="Brannstrom I.O."/>
            <person name="Guillou S."/>
            <person name="Cros-Aarteil S."/>
            <person name="Calhoun S."/>
            <person name="Haridas S."/>
            <person name="Kuo A."/>
            <person name="Mondo S."/>
            <person name="Pangilinan J."/>
            <person name="Riley R."/>
            <person name="LaButti K."/>
            <person name="Andreopoulos B."/>
            <person name="Lipzen A."/>
            <person name="Chen C."/>
            <person name="Yan M."/>
            <person name="Daum C."/>
            <person name="Ng V."/>
            <person name="Clum A."/>
            <person name="Steindorff A."/>
            <person name="Ohm R.A."/>
            <person name="Martin F."/>
            <person name="Silar P."/>
            <person name="Natvig D.O."/>
            <person name="Lalanne C."/>
            <person name="Gautier V."/>
            <person name="Ament-Velasquez S.L."/>
            <person name="Kruys A."/>
            <person name="Hutchinson M.I."/>
            <person name="Powell A.J."/>
            <person name="Barry K."/>
            <person name="Miller A.N."/>
            <person name="Grigoriev I.V."/>
            <person name="Debuchy R."/>
            <person name="Gladieux P."/>
            <person name="Hiltunen Thoren M."/>
            <person name="Johannesson H."/>
        </authorList>
    </citation>
    <scope>NUCLEOTIDE SEQUENCE</scope>
    <source>
        <strain evidence="4">PSN324</strain>
    </source>
</reference>
<dbReference type="InterPro" id="IPR008030">
    <property type="entry name" value="NmrA-like"/>
</dbReference>
<dbReference type="SUPFAM" id="SSF51735">
    <property type="entry name" value="NAD(P)-binding Rossmann-fold domains"/>
    <property type="match status" value="1"/>
</dbReference>
<name>A0AAV9I5I8_9PEZI</name>
<evidence type="ECO:0000259" key="3">
    <source>
        <dbReference type="Pfam" id="PF05368"/>
    </source>
</evidence>
<sequence>MAKSILVTGATGKQGGSVIDALLNDDPAGSKYTILSVTRNTTSSSSRRLAGRSNSIKLVQGNLDDVPALFESAKHANGGQPIWGVFSVQVSLGPGVTLEGEVTQGTALINGAIEAGVKHLVYSSVERGGDSASWGNPTPIPHFQSKQRIEQHLRSATAAGEPGGGMGWTVLRPVAFMDNLEPGFQTKVFLAALRNWLGDNRKALQWVATRDIGVFAAKAFGDPQRWNRKAVGLAGDELTVEQLSRAFSRATGGPAPITYWFFGSALTYAVHEMGLMIGWFASDGYRADVEARRQDHPGMMTMEQWLAERSGWAASDK</sequence>
<evidence type="ECO:0000256" key="2">
    <source>
        <dbReference type="ARBA" id="ARBA00022857"/>
    </source>
</evidence>
<protein>
    <submittedName>
        <fullName evidence="4">Negative transcriptional regulator</fullName>
    </submittedName>
</protein>
<feature type="domain" description="NmrA-like" evidence="3">
    <location>
        <begin position="2"/>
        <end position="258"/>
    </location>
</feature>
<evidence type="ECO:0000313" key="5">
    <source>
        <dbReference type="Proteomes" id="UP001321749"/>
    </source>
</evidence>
<dbReference type="Gene3D" id="3.90.25.10">
    <property type="entry name" value="UDP-galactose 4-epimerase, domain 1"/>
    <property type="match status" value="1"/>
</dbReference>
<evidence type="ECO:0000256" key="1">
    <source>
        <dbReference type="ARBA" id="ARBA00006328"/>
    </source>
</evidence>
<dbReference type="InterPro" id="IPR036291">
    <property type="entry name" value="NAD(P)-bd_dom_sf"/>
</dbReference>
<dbReference type="PANTHER" id="PTHR42748:SF25">
    <property type="entry name" value="NMRA FAMILY PROTEIN"/>
    <property type="match status" value="1"/>
</dbReference>
<comment type="similarity">
    <text evidence="1">Belongs to the NmrA-type oxidoreductase family.</text>
</comment>
<comment type="caution">
    <text evidence="4">The sequence shown here is derived from an EMBL/GenBank/DDBJ whole genome shotgun (WGS) entry which is preliminary data.</text>
</comment>
<evidence type="ECO:0000313" key="4">
    <source>
        <dbReference type="EMBL" id="KAK4466807.1"/>
    </source>
</evidence>
<reference evidence="4" key="2">
    <citation type="submission" date="2023-06" db="EMBL/GenBank/DDBJ databases">
        <authorList>
            <consortium name="Lawrence Berkeley National Laboratory"/>
            <person name="Mondo S.J."/>
            <person name="Hensen N."/>
            <person name="Bonometti L."/>
            <person name="Westerberg I."/>
            <person name="Brannstrom I.O."/>
            <person name="Guillou S."/>
            <person name="Cros-Aarteil S."/>
            <person name="Calhoun S."/>
            <person name="Haridas S."/>
            <person name="Kuo A."/>
            <person name="Pangilinan J."/>
            <person name="Riley R."/>
            <person name="Labutti K."/>
            <person name="Andreopoulos B."/>
            <person name="Lipzen A."/>
            <person name="Chen C."/>
            <person name="Yanf M."/>
            <person name="Daum C."/>
            <person name="Ng V."/>
            <person name="Clum A."/>
            <person name="Steindorff A."/>
            <person name="Ohm R."/>
            <person name="Martin F."/>
            <person name="Silar P."/>
            <person name="Natvig D."/>
            <person name="Lalanne C."/>
            <person name="Gautier V."/>
            <person name="Ament-Velasquez S.L."/>
            <person name="Kruys A."/>
            <person name="Hutchinson M.I."/>
            <person name="Powell A.J."/>
            <person name="Barry K."/>
            <person name="Miller A.N."/>
            <person name="Grigoriev I.V."/>
            <person name="Debuchy R."/>
            <person name="Gladieux P."/>
            <person name="Thoren M.H."/>
            <person name="Johannesson H."/>
        </authorList>
    </citation>
    <scope>NUCLEOTIDE SEQUENCE</scope>
    <source>
        <strain evidence="4">PSN324</strain>
    </source>
</reference>